<evidence type="ECO:0000313" key="1">
    <source>
        <dbReference type="EMBL" id="CBK79480.1"/>
    </source>
</evidence>
<dbReference type="KEGG" id="cct:CC1_05810"/>
<evidence type="ECO:0000313" key="2">
    <source>
        <dbReference type="Proteomes" id="UP000008798"/>
    </source>
</evidence>
<protein>
    <submittedName>
        <fullName evidence="1">Uncharacterized protein</fullName>
    </submittedName>
</protein>
<dbReference type="EMBL" id="FP929038">
    <property type="protein sequence ID" value="CBK79480.1"/>
    <property type="molecule type" value="Genomic_DNA"/>
</dbReference>
<proteinExistence type="predicted"/>
<dbReference type="AlphaFoldDB" id="D4J559"/>
<name>D4J559_9FIRM</name>
<reference evidence="1 2" key="1">
    <citation type="submission" date="2010-03" db="EMBL/GenBank/DDBJ databases">
        <title>The genome sequence of Coprococcus catus GD/7.</title>
        <authorList>
            <consortium name="metaHIT consortium -- http://www.metahit.eu/"/>
            <person name="Pajon A."/>
            <person name="Turner K."/>
            <person name="Parkhill J."/>
            <person name="Duncan S."/>
            <person name="Flint H."/>
        </authorList>
    </citation>
    <scope>NUCLEOTIDE SEQUENCE [LARGE SCALE GENOMIC DNA]</scope>
    <source>
        <strain evidence="1 2">GD/7</strain>
    </source>
</reference>
<sequence>MNFFENSFDFPLEPCYHGDIIDCCLEQDLMDVNTGHFVRRI</sequence>
<gene>
    <name evidence="1" type="ORF">CC1_05810</name>
</gene>
<dbReference type="STRING" id="717962.CC1_05810"/>
<accession>D4J559</accession>
<reference evidence="1 2" key="2">
    <citation type="submission" date="2010-03" db="EMBL/GenBank/DDBJ databases">
        <authorList>
            <person name="Pajon A."/>
        </authorList>
    </citation>
    <scope>NUCLEOTIDE SEQUENCE [LARGE SCALE GENOMIC DNA]</scope>
    <source>
        <strain evidence="1 2">GD/7</strain>
    </source>
</reference>
<organism evidence="1 2">
    <name type="scientific">Coprococcus catus GD/7</name>
    <dbReference type="NCBI Taxonomy" id="717962"/>
    <lineage>
        <taxon>Bacteria</taxon>
        <taxon>Bacillati</taxon>
        <taxon>Bacillota</taxon>
        <taxon>Clostridia</taxon>
        <taxon>Lachnospirales</taxon>
        <taxon>Lachnospiraceae</taxon>
        <taxon>Coprococcus</taxon>
    </lineage>
</organism>
<dbReference type="Proteomes" id="UP000008798">
    <property type="component" value="Chromosome"/>
</dbReference>
<dbReference type="HOGENOM" id="CLU_3268588_0_0_9"/>